<feature type="compositionally biased region" description="Low complexity" evidence="4">
    <location>
        <begin position="1213"/>
        <end position="1235"/>
    </location>
</feature>
<feature type="region of interest" description="Disordered" evidence="4">
    <location>
        <begin position="1015"/>
        <end position="1083"/>
    </location>
</feature>
<dbReference type="GO" id="GO:0010997">
    <property type="term" value="F:anaphase-promoting complex binding"/>
    <property type="evidence" value="ECO:0007669"/>
    <property type="project" value="TreeGrafter"/>
</dbReference>
<dbReference type="HOGENOM" id="CLU_002311_0_0_1"/>
<feature type="region of interest" description="Disordered" evidence="4">
    <location>
        <begin position="312"/>
        <end position="372"/>
    </location>
</feature>
<organism evidence="6 7">
    <name type="scientific">Trichophyton interdigitale (strain MR816)</name>
    <dbReference type="NCBI Taxonomy" id="1215338"/>
    <lineage>
        <taxon>Eukaryota</taxon>
        <taxon>Fungi</taxon>
        <taxon>Dikarya</taxon>
        <taxon>Ascomycota</taxon>
        <taxon>Pezizomycotina</taxon>
        <taxon>Eurotiomycetes</taxon>
        <taxon>Eurotiomycetidae</taxon>
        <taxon>Onygenales</taxon>
        <taxon>Arthrodermataceae</taxon>
        <taxon>Trichophyton</taxon>
    </lineage>
</organism>
<feature type="domain" description="DNA replication checkpoint mediator MRC1" evidence="5">
    <location>
        <begin position="868"/>
        <end position="1007"/>
    </location>
</feature>
<feature type="compositionally biased region" description="Polar residues" evidence="4">
    <location>
        <begin position="316"/>
        <end position="332"/>
    </location>
</feature>
<keyword evidence="7" id="KW-1185">Reference proteome</keyword>
<dbReference type="GO" id="GO:0007095">
    <property type="term" value="P:mitotic G2 DNA damage checkpoint signaling"/>
    <property type="evidence" value="ECO:0007669"/>
    <property type="project" value="TreeGrafter"/>
</dbReference>
<feature type="compositionally biased region" description="Basic and acidic residues" evidence="4">
    <location>
        <begin position="596"/>
        <end position="607"/>
    </location>
</feature>
<comment type="caution">
    <text evidence="6">The sequence shown here is derived from an EMBL/GenBank/DDBJ whole genome shotgun (WGS) entry which is preliminary data.</text>
</comment>
<gene>
    <name evidence="6" type="ORF">H109_05115</name>
</gene>
<dbReference type="Pfam" id="PF09444">
    <property type="entry name" value="MRC1"/>
    <property type="match status" value="1"/>
</dbReference>
<dbReference type="InterPro" id="IPR024146">
    <property type="entry name" value="Claspin"/>
</dbReference>
<feature type="compositionally biased region" description="Basic and acidic residues" evidence="4">
    <location>
        <begin position="1043"/>
        <end position="1056"/>
    </location>
</feature>
<dbReference type="OrthoDB" id="2130597at2759"/>
<reference evidence="6 7" key="1">
    <citation type="submission" date="2014-02" db="EMBL/GenBank/DDBJ databases">
        <title>The Genome Sequence of Trichophyton interdigitale MR816.</title>
        <authorList>
            <consortium name="The Broad Institute Genomics Platform"/>
            <person name="Cuomo C.A."/>
            <person name="White T.C."/>
            <person name="Graser Y."/>
            <person name="Martinez-Rossi N."/>
            <person name="Heitman J."/>
            <person name="Young S.K."/>
            <person name="Zeng Q."/>
            <person name="Gargeya S."/>
            <person name="Abouelleil A."/>
            <person name="Alvarado L."/>
            <person name="Chapman S.B."/>
            <person name="Gainer-Dewar J."/>
            <person name="Goldberg J."/>
            <person name="Griggs A."/>
            <person name="Gujja S."/>
            <person name="Hansen M."/>
            <person name="Howarth C."/>
            <person name="Imamovic A."/>
            <person name="Larimer J."/>
            <person name="Martinez D."/>
            <person name="Murphy C."/>
            <person name="Pearson M.D."/>
            <person name="Persinoti G."/>
            <person name="Poon T."/>
            <person name="Priest M."/>
            <person name="Roberts A.D."/>
            <person name="Saif S."/>
            <person name="Shea T.D."/>
            <person name="Sykes S.N."/>
            <person name="Wortman J."/>
            <person name="Nusbaum C."/>
            <person name="Birren B."/>
        </authorList>
    </citation>
    <scope>NUCLEOTIDE SEQUENCE [LARGE SCALE GENOMIC DNA]</scope>
    <source>
        <strain evidence="6 7">MR816</strain>
    </source>
</reference>
<feature type="compositionally biased region" description="Polar residues" evidence="4">
    <location>
        <begin position="165"/>
        <end position="175"/>
    </location>
</feature>
<keyword evidence="3" id="KW-0539">Nucleus</keyword>
<comment type="subcellular location">
    <subcellularLocation>
        <location evidence="1">Nucleus</location>
    </subcellularLocation>
</comment>
<dbReference type="STRING" id="1215338.A0A059J5A9"/>
<evidence type="ECO:0000313" key="7">
    <source>
        <dbReference type="Proteomes" id="UP000024533"/>
    </source>
</evidence>
<evidence type="ECO:0000256" key="2">
    <source>
        <dbReference type="ARBA" id="ARBA00022553"/>
    </source>
</evidence>
<accession>A0A059J5A9</accession>
<dbReference type="PANTHER" id="PTHR14396:SF10">
    <property type="entry name" value="CLASPIN"/>
    <property type="match status" value="1"/>
</dbReference>
<protein>
    <recommendedName>
        <fullName evidence="5">DNA replication checkpoint mediator MRC1 domain-containing protein</fullName>
    </recommendedName>
</protein>
<feature type="region of interest" description="Disordered" evidence="4">
    <location>
        <begin position="864"/>
        <end position="913"/>
    </location>
</feature>
<feature type="compositionally biased region" description="Acidic residues" evidence="4">
    <location>
        <begin position="73"/>
        <end position="84"/>
    </location>
</feature>
<evidence type="ECO:0000259" key="5">
    <source>
        <dbReference type="Pfam" id="PF09444"/>
    </source>
</evidence>
<feature type="compositionally biased region" description="Acidic residues" evidence="4">
    <location>
        <begin position="608"/>
        <end position="620"/>
    </location>
</feature>
<feature type="compositionally biased region" description="Acidic residues" evidence="4">
    <location>
        <begin position="876"/>
        <end position="886"/>
    </location>
</feature>
<feature type="compositionally biased region" description="Basic and acidic residues" evidence="4">
    <location>
        <begin position="530"/>
        <end position="560"/>
    </location>
</feature>
<feature type="region of interest" description="Disordered" evidence="4">
    <location>
        <begin position="1"/>
        <end position="275"/>
    </location>
</feature>
<feature type="compositionally biased region" description="Polar residues" evidence="4">
    <location>
        <begin position="805"/>
        <end position="818"/>
    </location>
</feature>
<dbReference type="InterPro" id="IPR018564">
    <property type="entry name" value="Repl_chkpnt_MRC1_dom"/>
</dbReference>
<name>A0A059J5A9_TRIIM</name>
<proteinExistence type="predicted"/>
<feature type="compositionally biased region" description="Low complexity" evidence="4">
    <location>
        <begin position="85"/>
        <end position="100"/>
    </location>
</feature>
<sequence length="1295" mass="142147">MATDSPRSTRSDTPSNTQKSTEGSGSHHGSSPVTMTPRRKIKAMLAAFDSDSEPDNATSKPFARPNPDRPASEVDEDSEDDQEDQLPAAPRGRLAARMLANTYSKESTLPEGKSITTSRETSKDIVPNKEMFGLDSGPESEDDDVVAFGRRGRTTQAREPRSPSHLRNNVPSRSPSPLFVPMESPSPAKTTQRDATISVTSPPVSRLQSLVNEKRMKLKQLEQEKLAKEQEREQRSMELDTEGDGEDEDDEDDEAVQRLTQQPRPMRKASKKALLEMNRETQRIARNMQLAHEATTKKKITIESFLARFNKKPASAPSNSGSCSDTPAQTSDAEALHSTPPTSPVREPLQKDQGDKPAPTNETAPNVENLLKEDMEITIDDLLDNSNESEIPQQEKIEQQCLKGKPAAIAAVPKATKPGRKIQVRLSPETIAQNQRHDSDSELEVVTSPHKARRLALFENVTTQKSHKLSNSLRTLKALAQLQSSRKPQPMTQGDLDDILLRKAREQAAQQREEKIAALRAKGVIIQTAEERVRGEEEVEDLVEKAREEADQIAKQEKAASKRAAAKSNSEGVDDIASDEEEEYVEDAEEGSDSESSEHSDEEREAMGSDDDCDEREDMEQNTKFLDIQAEQSVESEVDEDEEAETQDFSKLSLRQRNRAKLVVSDDEDDKPVDMQVAATPKQKIPNLGQPSTPLLGLSQAFAATLGNSQDDSQEDSLAQLRKMPGIDLPVAELFDADSQGLAPETQVQESGSLDIFAGFPEHNTPAIDSPSTKTYTEYSQLPEPTQDNGFVMSPFDQAKRFRPTPSTIAGSVIVSNQDGDHRKERKRLRRGHAHQETVAGDDGQPHTNVDAFKLMKKRSSKPFIKDKSKAKEMVEEAAEESDDEYAGLGGASDEDSGSEDEFDRQMINDNSGEVVDEKELAAMNAHHEREQDEFQVNKLMKDITTGALRRKRVGDALDLSDSDDERISRRRAAKRREFMKMRKALLADEKIGKIAEDPKKAAFMKTIEDMDFDNDSDFLEEGEDTDNYVASQGSNNNSNDSSQKDGESATRKRPFDPAGADSLNRIPAKSRKLARKASMKKPLTLAEIRETVSFVLDGPNIGASSAVPLSSNMVPHDEAAQPDHSGGIEEADFMDDGGASQTGKPDKTGLVDNAAQPRRQRGKVVDRLALRRQASSNAASGSKLAFHSSMNSAGPEFKLPPFLQRRSSSGLSVATTKSSTSTSSGSSVVVTESAGVQGSRKGAVNYYAAAREKERELQLKKGLKSSSSSSLIAKRMNMGGGLSGLLGSRPSEWE</sequence>
<feature type="compositionally biased region" description="Basic residues" evidence="4">
    <location>
        <begin position="1069"/>
        <end position="1080"/>
    </location>
</feature>
<keyword evidence="2" id="KW-0597">Phosphoprotein</keyword>
<feature type="compositionally biased region" description="Polar residues" evidence="4">
    <location>
        <begin position="770"/>
        <end position="789"/>
    </location>
</feature>
<feature type="compositionally biased region" description="Basic and acidic residues" evidence="4">
    <location>
        <begin position="864"/>
        <end position="875"/>
    </location>
</feature>
<dbReference type="Proteomes" id="UP000024533">
    <property type="component" value="Unassembled WGS sequence"/>
</dbReference>
<feature type="compositionally biased region" description="Acidic residues" evidence="4">
    <location>
        <begin position="1015"/>
        <end position="1027"/>
    </location>
</feature>
<feature type="region of interest" description="Disordered" evidence="4">
    <location>
        <begin position="1209"/>
        <end position="1235"/>
    </location>
</feature>
<feature type="region of interest" description="Disordered" evidence="4">
    <location>
        <begin position="530"/>
        <end position="675"/>
    </location>
</feature>
<feature type="compositionally biased region" description="Basic residues" evidence="4">
    <location>
        <begin position="824"/>
        <end position="833"/>
    </location>
</feature>
<feature type="compositionally biased region" description="Acidic residues" evidence="4">
    <location>
        <begin position="239"/>
        <end position="254"/>
    </location>
</feature>
<dbReference type="OMA" id="ERFNFRP"/>
<evidence type="ECO:0000313" key="6">
    <source>
        <dbReference type="EMBL" id="KDB22979.1"/>
    </source>
</evidence>
<feature type="compositionally biased region" description="Acidic residues" evidence="4">
    <location>
        <begin position="634"/>
        <end position="646"/>
    </location>
</feature>
<feature type="region of interest" description="Disordered" evidence="4">
    <location>
        <begin position="757"/>
        <end position="849"/>
    </location>
</feature>
<feature type="compositionally biased region" description="Acidic residues" evidence="4">
    <location>
        <begin position="572"/>
        <end position="595"/>
    </location>
</feature>
<dbReference type="PANTHER" id="PTHR14396">
    <property type="entry name" value="CLASPIN"/>
    <property type="match status" value="1"/>
</dbReference>
<dbReference type="EMBL" id="AOKY01000325">
    <property type="protein sequence ID" value="KDB22979.1"/>
    <property type="molecule type" value="Genomic_DNA"/>
</dbReference>
<dbReference type="GO" id="GO:0033314">
    <property type="term" value="P:mitotic DNA replication checkpoint signaling"/>
    <property type="evidence" value="ECO:0007669"/>
    <property type="project" value="TreeGrafter"/>
</dbReference>
<evidence type="ECO:0000256" key="1">
    <source>
        <dbReference type="ARBA" id="ARBA00004123"/>
    </source>
</evidence>
<evidence type="ECO:0000256" key="3">
    <source>
        <dbReference type="ARBA" id="ARBA00023242"/>
    </source>
</evidence>
<feature type="region of interest" description="Disordered" evidence="4">
    <location>
        <begin position="1108"/>
        <end position="1166"/>
    </location>
</feature>
<feature type="compositionally biased region" description="Polar residues" evidence="4">
    <location>
        <begin position="1"/>
        <end position="22"/>
    </location>
</feature>
<feature type="compositionally biased region" description="Acidic residues" evidence="4">
    <location>
        <begin position="893"/>
        <end position="903"/>
    </location>
</feature>
<feature type="compositionally biased region" description="Basic and acidic residues" evidence="4">
    <location>
        <begin position="212"/>
        <end position="238"/>
    </location>
</feature>
<dbReference type="GO" id="GO:0005634">
    <property type="term" value="C:nucleus"/>
    <property type="evidence" value="ECO:0007669"/>
    <property type="project" value="UniProtKB-SubCell"/>
</dbReference>
<evidence type="ECO:0000256" key="4">
    <source>
        <dbReference type="SAM" id="MobiDB-lite"/>
    </source>
</evidence>
<feature type="compositionally biased region" description="Polar residues" evidence="4">
    <location>
        <begin position="187"/>
        <end position="211"/>
    </location>
</feature>